<protein>
    <recommendedName>
        <fullName evidence="10">Serine/threonine-protein phosphatase</fullName>
        <ecNumber evidence="10">3.1.3.16</ecNumber>
    </recommendedName>
</protein>
<feature type="compositionally biased region" description="Polar residues" evidence="11">
    <location>
        <begin position="36"/>
        <end position="46"/>
    </location>
</feature>
<keyword evidence="5" id="KW-0904">Protein phosphatase</keyword>
<evidence type="ECO:0000256" key="2">
    <source>
        <dbReference type="ARBA" id="ARBA00008294"/>
    </source>
</evidence>
<dbReference type="PANTHER" id="PTHR11668:SF300">
    <property type="entry name" value="SERINE_THREONINE-PROTEIN PHOSPHATASE"/>
    <property type="match status" value="1"/>
</dbReference>
<dbReference type="EMBL" id="UYSU01032776">
    <property type="protein sequence ID" value="VDL90569.1"/>
    <property type="molecule type" value="Genomic_DNA"/>
</dbReference>
<evidence type="ECO:0000256" key="8">
    <source>
        <dbReference type="ARBA" id="ARBA00048336"/>
    </source>
</evidence>
<dbReference type="OrthoDB" id="6231256at2759"/>
<dbReference type="PROSITE" id="PS00125">
    <property type="entry name" value="SER_THR_PHOSPHATASE"/>
    <property type="match status" value="1"/>
</dbReference>
<keyword evidence="14" id="KW-1185">Reference proteome</keyword>
<keyword evidence="4 10" id="KW-0378">Hydrolase</keyword>
<dbReference type="InterPro" id="IPR031675">
    <property type="entry name" value="STPPase_N"/>
</dbReference>
<reference evidence="13 14" key="2">
    <citation type="submission" date="2018-11" db="EMBL/GenBank/DDBJ databases">
        <authorList>
            <consortium name="Pathogen Informatics"/>
        </authorList>
    </citation>
    <scope>NUCLEOTIDE SEQUENCE [LARGE SCALE GENOMIC DNA]</scope>
    <source>
        <strain evidence="13 14">NST_G2</strain>
    </source>
</reference>
<comment type="function">
    <text evidence="9">Probable phosphatase which plays a redundant role with gsp-4 in spermatogenesis by regulating sister chromatid segregation during meiosis. In addition, involved in sperm motility by controlling the dynamic disassembly of major sperm proteins (MSP) in the spermatozoan pseudopodium.</text>
</comment>
<evidence type="ECO:0000256" key="1">
    <source>
        <dbReference type="ARBA" id="ARBA00001936"/>
    </source>
</evidence>
<keyword evidence="3" id="KW-0479">Metal-binding</keyword>
<dbReference type="Pfam" id="PF16891">
    <property type="entry name" value="STPPase_N"/>
    <property type="match status" value="1"/>
</dbReference>
<organism evidence="15">
    <name type="scientific">Schistocephalus solidus</name>
    <name type="common">Tapeworm</name>
    <dbReference type="NCBI Taxonomy" id="70667"/>
    <lineage>
        <taxon>Eukaryota</taxon>
        <taxon>Metazoa</taxon>
        <taxon>Spiralia</taxon>
        <taxon>Lophotrochozoa</taxon>
        <taxon>Platyhelminthes</taxon>
        <taxon>Cestoda</taxon>
        <taxon>Eucestoda</taxon>
        <taxon>Diphyllobothriidea</taxon>
        <taxon>Diphyllobothriidae</taxon>
        <taxon>Schistocephalus</taxon>
    </lineage>
</organism>
<dbReference type="GO" id="GO:0097723">
    <property type="term" value="P:amoeboid sperm motility"/>
    <property type="evidence" value="ECO:0007669"/>
    <property type="project" value="UniProtKB-ARBA"/>
</dbReference>
<feature type="region of interest" description="Disordered" evidence="11">
    <location>
        <begin position="1"/>
        <end position="69"/>
    </location>
</feature>
<comment type="similarity">
    <text evidence="2 10">Belongs to the PPP phosphatase family.</text>
</comment>
<dbReference type="EC" id="3.1.3.16" evidence="10"/>
<dbReference type="PANTHER" id="PTHR11668">
    <property type="entry name" value="SERINE/THREONINE PROTEIN PHOSPHATASE"/>
    <property type="match status" value="1"/>
</dbReference>
<comment type="catalytic activity">
    <reaction evidence="8 10">
        <text>O-phospho-L-threonyl-[protein] + H2O = L-threonyl-[protein] + phosphate</text>
        <dbReference type="Rhea" id="RHEA:47004"/>
        <dbReference type="Rhea" id="RHEA-COMP:11060"/>
        <dbReference type="Rhea" id="RHEA-COMP:11605"/>
        <dbReference type="ChEBI" id="CHEBI:15377"/>
        <dbReference type="ChEBI" id="CHEBI:30013"/>
        <dbReference type="ChEBI" id="CHEBI:43474"/>
        <dbReference type="ChEBI" id="CHEBI:61977"/>
        <dbReference type="EC" id="3.1.3.16"/>
    </reaction>
</comment>
<dbReference type="GO" id="GO:0031143">
    <property type="term" value="C:pseudopodium"/>
    <property type="evidence" value="ECO:0007669"/>
    <property type="project" value="UniProtKB-ARBA"/>
</dbReference>
<reference evidence="15" key="1">
    <citation type="submission" date="2016-06" db="UniProtKB">
        <authorList>
            <consortium name="WormBaseParasite"/>
        </authorList>
    </citation>
    <scope>IDENTIFICATION</scope>
</reference>
<dbReference type="GO" id="GO:0005737">
    <property type="term" value="C:cytoplasm"/>
    <property type="evidence" value="ECO:0007669"/>
    <property type="project" value="TreeGrafter"/>
</dbReference>
<dbReference type="WBParaSite" id="SSLN_0000432801-mRNA-1">
    <property type="protein sequence ID" value="SSLN_0000432801-mRNA-1"/>
    <property type="gene ID" value="SSLN_0000432801"/>
</dbReference>
<dbReference type="InterPro" id="IPR006186">
    <property type="entry name" value="Ser/Thr-sp_prot-phosphatase"/>
</dbReference>
<evidence type="ECO:0000256" key="9">
    <source>
        <dbReference type="ARBA" id="ARBA00054219"/>
    </source>
</evidence>
<dbReference type="STRING" id="70667.A0A183SIY6"/>
<gene>
    <name evidence="13" type="ORF">SSLN_LOCUS4184</name>
</gene>
<dbReference type="AlphaFoldDB" id="A0A183SIY6"/>
<dbReference type="FunFam" id="3.60.21.10:FF:000026">
    <property type="entry name" value="Serine/threonine-protein phosphatase"/>
    <property type="match status" value="1"/>
</dbReference>
<evidence type="ECO:0000313" key="13">
    <source>
        <dbReference type="EMBL" id="VDL90569.1"/>
    </source>
</evidence>
<evidence type="ECO:0000256" key="10">
    <source>
        <dbReference type="RuleBase" id="RU004273"/>
    </source>
</evidence>
<dbReference type="GO" id="GO:0046872">
    <property type="term" value="F:metal ion binding"/>
    <property type="evidence" value="ECO:0007669"/>
    <property type="project" value="UniProtKB-KW"/>
</dbReference>
<feature type="domain" description="Serine/threonine specific protein phosphatases" evidence="12">
    <location>
        <begin position="184"/>
        <end position="189"/>
    </location>
</feature>
<evidence type="ECO:0000256" key="7">
    <source>
        <dbReference type="ARBA" id="ARBA00047761"/>
    </source>
</evidence>
<dbReference type="PRINTS" id="PR00114">
    <property type="entry name" value="STPHPHTASE"/>
</dbReference>
<proteinExistence type="inferred from homology"/>
<evidence type="ECO:0000313" key="15">
    <source>
        <dbReference type="WBParaSite" id="SSLN_0000432801-mRNA-1"/>
    </source>
</evidence>
<dbReference type="GO" id="GO:0031272">
    <property type="term" value="P:regulation of pseudopodium assembly"/>
    <property type="evidence" value="ECO:0007669"/>
    <property type="project" value="UniProtKB-ARBA"/>
</dbReference>
<evidence type="ECO:0000256" key="4">
    <source>
        <dbReference type="ARBA" id="ARBA00022801"/>
    </source>
</evidence>
<dbReference type="InterPro" id="IPR004843">
    <property type="entry name" value="Calcineurin-like_PHP"/>
</dbReference>
<dbReference type="InterPro" id="IPR050341">
    <property type="entry name" value="PP1_catalytic_subunit"/>
</dbReference>
<accession>A0A183SIY6</accession>
<dbReference type="GO" id="GO:0004722">
    <property type="term" value="F:protein serine/threonine phosphatase activity"/>
    <property type="evidence" value="ECO:0007669"/>
    <property type="project" value="UniProtKB-EC"/>
</dbReference>
<dbReference type="Pfam" id="PF00149">
    <property type="entry name" value="Metallophos"/>
    <property type="match status" value="1"/>
</dbReference>
<evidence type="ECO:0000256" key="5">
    <source>
        <dbReference type="ARBA" id="ARBA00022912"/>
    </source>
</evidence>
<dbReference type="Proteomes" id="UP000275846">
    <property type="component" value="Unassembled WGS sequence"/>
</dbReference>
<keyword evidence="6" id="KW-0464">Manganese</keyword>
<comment type="catalytic activity">
    <reaction evidence="7">
        <text>O-phospho-L-seryl-[protein] + H2O = L-seryl-[protein] + phosphate</text>
        <dbReference type="Rhea" id="RHEA:20629"/>
        <dbReference type="Rhea" id="RHEA-COMP:9863"/>
        <dbReference type="Rhea" id="RHEA-COMP:11604"/>
        <dbReference type="ChEBI" id="CHEBI:15377"/>
        <dbReference type="ChEBI" id="CHEBI:29999"/>
        <dbReference type="ChEBI" id="CHEBI:43474"/>
        <dbReference type="ChEBI" id="CHEBI:83421"/>
        <dbReference type="EC" id="3.1.3.16"/>
    </reaction>
</comment>
<name>A0A183SIY6_SCHSO</name>
<dbReference type="InterPro" id="IPR029052">
    <property type="entry name" value="Metallo-depent_PP-like"/>
</dbReference>
<dbReference type="GO" id="GO:0005634">
    <property type="term" value="C:nucleus"/>
    <property type="evidence" value="ECO:0007669"/>
    <property type="project" value="TreeGrafter"/>
</dbReference>
<evidence type="ECO:0000256" key="3">
    <source>
        <dbReference type="ARBA" id="ARBA00022723"/>
    </source>
</evidence>
<evidence type="ECO:0000313" key="14">
    <source>
        <dbReference type="Proteomes" id="UP000275846"/>
    </source>
</evidence>
<evidence type="ECO:0000256" key="11">
    <source>
        <dbReference type="SAM" id="MobiDB-lite"/>
    </source>
</evidence>
<dbReference type="GO" id="GO:0018991">
    <property type="term" value="P:egg-laying behavior"/>
    <property type="evidence" value="ECO:0007669"/>
    <property type="project" value="UniProtKB-ARBA"/>
</dbReference>
<comment type="cofactor">
    <cofactor evidence="1">
        <name>Mn(2+)</name>
        <dbReference type="ChEBI" id="CHEBI:29035"/>
    </cofactor>
</comment>
<sequence length="415" mass="46871">MHISSTPEKGDLVDLDEAVENEREGETGQGHVAPLSGQTKSFSASSDKTKDLPMDLRNQSNTKEPAKDDGEVLDDYIRRLWKLKEKGGKKQMLTEDEMTSICRSVRALFLSQPCLLDLGGPLKICGDTHGQYSDLLHLFELCGGPETVNYLFLGDYVDRGRHSLETISLLMCYKLKYPTRFFLLRGNHESQSITRIYGFFDECKRRFSVKLWRTFIDAFSCMPVCAIIENQIFCCHGGLSPEMFTQELSTLADLKRKIREIVRPCDIPDCGLLCDILWSDPWYMESVGEGEEPRGWEPSERGVSYMFGPDVVDKFLERFNLDLIARAHQVVEDGYEFYANRSLVTIFSAPNYCGEFDNAAAVFCLSRVSLSSGPPNETSNLLTESAAAERNQDDMDLEGSFQIIRSVVQRTSRAA</sequence>
<evidence type="ECO:0000259" key="12">
    <source>
        <dbReference type="PROSITE" id="PS00125"/>
    </source>
</evidence>
<dbReference type="Gene3D" id="3.60.21.10">
    <property type="match status" value="1"/>
</dbReference>
<evidence type="ECO:0000256" key="6">
    <source>
        <dbReference type="ARBA" id="ARBA00023211"/>
    </source>
</evidence>
<dbReference type="GO" id="GO:0007060">
    <property type="term" value="P:male meiosis chromosome segregation"/>
    <property type="evidence" value="ECO:0007669"/>
    <property type="project" value="UniProtKB-ARBA"/>
</dbReference>
<dbReference type="SUPFAM" id="SSF56300">
    <property type="entry name" value="Metallo-dependent phosphatases"/>
    <property type="match status" value="1"/>
</dbReference>
<dbReference type="SMART" id="SM00156">
    <property type="entry name" value="PP2Ac"/>
    <property type="match status" value="1"/>
</dbReference>